<dbReference type="AlphaFoldDB" id="A0A6G1M197"/>
<organism evidence="3 8">
    <name type="scientific">Orbilia oligospora</name>
    <name type="common">Nematode-trapping fungus</name>
    <name type="synonym">Arthrobotrys oligospora</name>
    <dbReference type="NCBI Taxonomy" id="2813651"/>
    <lineage>
        <taxon>Eukaryota</taxon>
        <taxon>Fungi</taxon>
        <taxon>Dikarya</taxon>
        <taxon>Ascomycota</taxon>
        <taxon>Pezizomycotina</taxon>
        <taxon>Orbiliomycetes</taxon>
        <taxon>Orbiliales</taxon>
        <taxon>Orbiliaceae</taxon>
        <taxon>Orbilia</taxon>
    </lineage>
</organism>
<gene>
    <name evidence="4" type="ORF">TWF106_003011</name>
    <name evidence="2" type="ORF">TWF191_009340</name>
    <name evidence="3" type="ORF">TWF679_004248</name>
    <name evidence="1" type="ORF">TWF788_005261</name>
</gene>
<dbReference type="EMBL" id="WIPF01000068">
    <property type="protein sequence ID" value="KAF3215361.1"/>
    <property type="molecule type" value="Genomic_DNA"/>
</dbReference>
<evidence type="ECO:0000313" key="7">
    <source>
        <dbReference type="Proteomes" id="UP000483672"/>
    </source>
</evidence>
<dbReference type="EMBL" id="JAABOE010000024">
    <property type="protein sequence ID" value="KAF3184560.1"/>
    <property type="molecule type" value="Genomic_DNA"/>
</dbReference>
<dbReference type="EMBL" id="WIWT01000002">
    <property type="protein sequence ID" value="KAF3223050.1"/>
    <property type="molecule type" value="Genomic_DNA"/>
</dbReference>
<evidence type="ECO:0000313" key="2">
    <source>
        <dbReference type="EMBL" id="KAF3215361.1"/>
    </source>
</evidence>
<dbReference type="Proteomes" id="UP000483672">
    <property type="component" value="Unassembled WGS sequence"/>
</dbReference>
<dbReference type="Proteomes" id="UP000614610">
    <property type="component" value="Unassembled WGS sequence"/>
</dbReference>
<accession>A0A6G1M197</accession>
<reference evidence="5 6" key="1">
    <citation type="submission" date="2019-06" db="EMBL/GenBank/DDBJ databases">
        <authorList>
            <person name="Palmer J.M."/>
        </authorList>
    </citation>
    <scope>NUCLEOTIDE SEQUENCE</scope>
    <source>
        <strain evidence="4 5">TWF106</strain>
        <strain evidence="2 7">TWF191</strain>
        <strain evidence="3">TWF679</strain>
        <strain evidence="1 6">TWF788</strain>
    </source>
</reference>
<protein>
    <submittedName>
        <fullName evidence="3">Uncharacterized protein</fullName>
    </submittedName>
</protein>
<name>A0A6G1M197_ORBOL</name>
<dbReference type="EMBL" id="WIWS01000016">
    <property type="protein sequence ID" value="KAF3225133.1"/>
    <property type="molecule type" value="Genomic_DNA"/>
</dbReference>
<evidence type="ECO:0000313" key="8">
    <source>
        <dbReference type="Proteomes" id="UP000614610"/>
    </source>
</evidence>
<proteinExistence type="predicted"/>
<evidence type="ECO:0000313" key="6">
    <source>
        <dbReference type="Proteomes" id="UP000479691"/>
    </source>
</evidence>
<evidence type="ECO:0000313" key="3">
    <source>
        <dbReference type="EMBL" id="KAF3223050.1"/>
    </source>
</evidence>
<dbReference type="Proteomes" id="UP000479691">
    <property type="component" value="Unassembled WGS sequence"/>
</dbReference>
<evidence type="ECO:0000313" key="4">
    <source>
        <dbReference type="EMBL" id="KAF3225133.1"/>
    </source>
</evidence>
<comment type="caution">
    <text evidence="3">The sequence shown here is derived from an EMBL/GenBank/DDBJ whole genome shotgun (WGS) entry which is preliminary data.</text>
</comment>
<evidence type="ECO:0000313" key="1">
    <source>
        <dbReference type="EMBL" id="KAF3184560.1"/>
    </source>
</evidence>
<sequence length="162" mass="17970">MNRRERVLELKSMKWKSWASRNCIGFIKSLHLRQARQSARYLNGDMNCSTSYSGCLGFTSSLRCKDSVKQVEFIPAAPSIQPILPTSVSPPPPMSSVTHSQLHIFQVIIDNKRRHQNNQGSIQASQTDKTATAMPLLHLSGYGSCSLSRVKVSKNGGQNHSV</sequence>
<evidence type="ECO:0000313" key="5">
    <source>
        <dbReference type="Proteomes" id="UP000472727"/>
    </source>
</evidence>
<dbReference type="Proteomes" id="UP000472727">
    <property type="component" value="Unassembled WGS sequence"/>
</dbReference>